<reference evidence="3" key="2">
    <citation type="submission" date="2013-12" db="EMBL/GenBank/DDBJ databases">
        <authorList>
            <person name="Yu Y."/>
            <person name="Lee S."/>
            <person name="de Baynast K."/>
            <person name="Wissotski M."/>
            <person name="Liu L."/>
            <person name="Talag J."/>
            <person name="Goicoechea J."/>
            <person name="Angelova A."/>
            <person name="Jetty R."/>
            <person name="Kudrna D."/>
            <person name="Golser W."/>
            <person name="Rivera L."/>
            <person name="Zhang J."/>
            <person name="Wing R."/>
        </authorList>
    </citation>
    <scope>NUCLEOTIDE SEQUENCE</scope>
</reference>
<evidence type="ECO:0000313" key="3">
    <source>
        <dbReference type="Proteomes" id="UP000032180"/>
    </source>
</evidence>
<dbReference type="InterPro" id="IPR050381">
    <property type="entry name" value="SLX1_endonuclease"/>
</dbReference>
<evidence type="ECO:0000259" key="1">
    <source>
        <dbReference type="PROSITE" id="PS50164"/>
    </source>
</evidence>
<organism evidence="2 3">
    <name type="scientific">Leersia perrieri</name>
    <dbReference type="NCBI Taxonomy" id="77586"/>
    <lineage>
        <taxon>Eukaryota</taxon>
        <taxon>Viridiplantae</taxon>
        <taxon>Streptophyta</taxon>
        <taxon>Embryophyta</taxon>
        <taxon>Tracheophyta</taxon>
        <taxon>Spermatophyta</taxon>
        <taxon>Magnoliopsida</taxon>
        <taxon>Liliopsida</taxon>
        <taxon>Poales</taxon>
        <taxon>Poaceae</taxon>
        <taxon>BOP clade</taxon>
        <taxon>Oryzoideae</taxon>
        <taxon>Oryzeae</taxon>
        <taxon>Oryzinae</taxon>
        <taxon>Leersia</taxon>
    </lineage>
</organism>
<dbReference type="InterPro" id="IPR000305">
    <property type="entry name" value="GIY-YIG_endonuc"/>
</dbReference>
<dbReference type="Pfam" id="PF01541">
    <property type="entry name" value="GIY-YIG"/>
    <property type="match status" value="1"/>
</dbReference>
<dbReference type="InterPro" id="IPR035901">
    <property type="entry name" value="GIY-YIG_endonuc_sf"/>
</dbReference>
<proteinExistence type="predicted"/>
<dbReference type="AlphaFoldDB" id="A0A0D9XWU2"/>
<dbReference type="EnsemblPlants" id="LPERR12G02590.1">
    <property type="protein sequence ID" value="LPERR12G02590.1"/>
    <property type="gene ID" value="LPERR12G02590"/>
</dbReference>
<dbReference type="PANTHER" id="PTHR20208">
    <property type="entry name" value="STRUCTURE-SPECIFIC ENDONUCLEASE SUBUNIT SLX1"/>
    <property type="match status" value="1"/>
</dbReference>
<dbReference type="PROSITE" id="PS50164">
    <property type="entry name" value="GIY_YIG"/>
    <property type="match status" value="1"/>
</dbReference>
<name>A0A0D9XWU2_9ORYZ</name>
<dbReference type="HOGENOM" id="CLU_109147_0_1_1"/>
<accession>A0A0D9XWU2</accession>
<dbReference type="Proteomes" id="UP000032180">
    <property type="component" value="Chromosome 12"/>
</dbReference>
<evidence type="ECO:0000313" key="2">
    <source>
        <dbReference type="EnsemblPlants" id="LPERR12G02590.1"/>
    </source>
</evidence>
<keyword evidence="3" id="KW-1185">Reference proteome</keyword>
<dbReference type="Gene3D" id="3.40.1440.10">
    <property type="entry name" value="GIY-YIG endonuclease"/>
    <property type="match status" value="1"/>
</dbReference>
<dbReference type="STRING" id="77586.A0A0D9XWU2"/>
<feature type="domain" description="GIY-YIG" evidence="1">
    <location>
        <begin position="48"/>
        <end position="131"/>
    </location>
</feature>
<dbReference type="SUPFAM" id="SSF82771">
    <property type="entry name" value="GIY-YIG endonuclease"/>
    <property type="match status" value="1"/>
</dbReference>
<reference evidence="2" key="3">
    <citation type="submission" date="2015-04" db="UniProtKB">
        <authorList>
            <consortium name="EnsemblPlants"/>
        </authorList>
    </citation>
    <scope>IDENTIFICATION</scope>
</reference>
<reference evidence="2 3" key="1">
    <citation type="submission" date="2012-08" db="EMBL/GenBank/DDBJ databases">
        <title>Oryza genome evolution.</title>
        <authorList>
            <person name="Wing R.A."/>
        </authorList>
    </citation>
    <scope>NUCLEOTIDE SEQUENCE</scope>
</reference>
<sequence length="163" mass="17686">MKLSAAFRSAKIPCALPPKSGEAAGAGVLSSCSAGRPSAEAAKGKGASGWCVYLIASSRIPRTYVGVSTDFPRRLRQHNGELKGGAKASSAGRPWNLACLIEGFVNRSEACEFESKWKNISRKMSRKRTEPSMASLLQHRDMSLSKVKTYLDCSHLKIEWHSS</sequence>
<dbReference type="PANTHER" id="PTHR20208:SF13">
    <property type="entry name" value="STRUCTURE-SPECIFIC ENDONUCLEASE SUBUNIT SLX1"/>
    <property type="match status" value="1"/>
</dbReference>
<dbReference type="eggNOG" id="KOG3005">
    <property type="taxonomic scope" value="Eukaryota"/>
</dbReference>
<dbReference type="Gramene" id="LPERR12G02590.1">
    <property type="protein sequence ID" value="LPERR12G02590.1"/>
    <property type="gene ID" value="LPERR12G02590"/>
</dbReference>
<protein>
    <recommendedName>
        <fullName evidence="1">GIY-YIG domain-containing protein</fullName>
    </recommendedName>
</protein>